<dbReference type="SUPFAM" id="SSF52833">
    <property type="entry name" value="Thioredoxin-like"/>
    <property type="match status" value="1"/>
</dbReference>
<accession>A0A0R1Q6T2</accession>
<dbReference type="EMBL" id="AZEG01000007">
    <property type="protein sequence ID" value="KRL38053.1"/>
    <property type="molecule type" value="Genomic_DNA"/>
</dbReference>
<proteinExistence type="inferred from homology"/>
<keyword evidence="3" id="KW-1185">Reference proteome</keyword>
<dbReference type="Proteomes" id="UP000051155">
    <property type="component" value="Unassembled WGS sequence"/>
</dbReference>
<sequence length="135" mass="16049">MINLYFHTSDPAKRKMLDWFRCQKIETQTRNIMQKRLTKLEIRHLFLLSDNGSDDLIATRSKTAREYTFDNSLTFDQLVTIVYKHPKIMKNPIAFNENNLISGFNLEDIGVFIPRIQRKRERLSLFSKLYTVEFG</sequence>
<dbReference type="STRING" id="1423812.FD20_GL002318"/>
<dbReference type="AlphaFoldDB" id="A0A0R1Q6T2"/>
<gene>
    <name evidence="2" type="ORF">FD20_GL002318</name>
</gene>
<comment type="caution">
    <text evidence="2">The sequence shown here is derived from an EMBL/GenBank/DDBJ whole genome shotgun (WGS) entry which is preliminary data.</text>
</comment>
<dbReference type="InterPro" id="IPR036249">
    <property type="entry name" value="Thioredoxin-like_sf"/>
</dbReference>
<dbReference type="RefSeq" id="WP_057736513.1">
    <property type="nucleotide sequence ID" value="NZ_AZEG01000007.1"/>
</dbReference>
<reference evidence="2 3" key="1">
    <citation type="journal article" date="2015" name="Genome Announc.">
        <title>Expanding the biotechnology potential of lactobacilli through comparative genomics of 213 strains and associated genera.</title>
        <authorList>
            <person name="Sun Z."/>
            <person name="Harris H.M."/>
            <person name="McCann A."/>
            <person name="Guo C."/>
            <person name="Argimon S."/>
            <person name="Zhang W."/>
            <person name="Yang X."/>
            <person name="Jeffery I.B."/>
            <person name="Cooney J.C."/>
            <person name="Kagawa T.F."/>
            <person name="Liu W."/>
            <person name="Song Y."/>
            <person name="Salvetti E."/>
            <person name="Wrobel A."/>
            <person name="Rasinkangas P."/>
            <person name="Parkhill J."/>
            <person name="Rea M.C."/>
            <person name="O'Sullivan O."/>
            <person name="Ritari J."/>
            <person name="Douillard F.P."/>
            <person name="Paul Ross R."/>
            <person name="Yang R."/>
            <person name="Briner A.E."/>
            <person name="Felis G.E."/>
            <person name="de Vos W.M."/>
            <person name="Barrangou R."/>
            <person name="Klaenhammer T.R."/>
            <person name="Caufield P.W."/>
            <person name="Cui Y."/>
            <person name="Zhang H."/>
            <person name="O'Toole P.W."/>
        </authorList>
    </citation>
    <scope>NUCLEOTIDE SEQUENCE [LARGE SCALE GENOMIC DNA]</scope>
    <source>
        <strain evidence="2 3">DSM 19971</strain>
    </source>
</reference>
<dbReference type="InterPro" id="IPR006660">
    <property type="entry name" value="Arsenate_reductase-like"/>
</dbReference>
<dbReference type="OrthoDB" id="9794155at2"/>
<protein>
    <recommendedName>
        <fullName evidence="4">Transcriptional regulator Spx</fullName>
    </recommendedName>
</protein>
<dbReference type="Pfam" id="PF03960">
    <property type="entry name" value="ArsC"/>
    <property type="match status" value="1"/>
</dbReference>
<dbReference type="PROSITE" id="PS51353">
    <property type="entry name" value="ARSC"/>
    <property type="match status" value="1"/>
</dbReference>
<evidence type="ECO:0000256" key="1">
    <source>
        <dbReference type="PROSITE-ProRule" id="PRU01282"/>
    </source>
</evidence>
<organism evidence="2 3">
    <name type="scientific">Liquorilactobacillus uvarum DSM 19971</name>
    <dbReference type="NCBI Taxonomy" id="1423812"/>
    <lineage>
        <taxon>Bacteria</taxon>
        <taxon>Bacillati</taxon>
        <taxon>Bacillota</taxon>
        <taxon>Bacilli</taxon>
        <taxon>Lactobacillales</taxon>
        <taxon>Lactobacillaceae</taxon>
        <taxon>Liquorilactobacillus</taxon>
    </lineage>
</organism>
<evidence type="ECO:0000313" key="3">
    <source>
        <dbReference type="Proteomes" id="UP000051155"/>
    </source>
</evidence>
<name>A0A0R1Q6T2_9LACO</name>
<evidence type="ECO:0008006" key="4">
    <source>
        <dbReference type="Google" id="ProtNLM"/>
    </source>
</evidence>
<evidence type="ECO:0000313" key="2">
    <source>
        <dbReference type="EMBL" id="KRL38053.1"/>
    </source>
</evidence>
<dbReference type="PATRIC" id="fig|1423812.3.peg.2459"/>
<dbReference type="PANTHER" id="PTHR30041">
    <property type="entry name" value="ARSENATE REDUCTASE"/>
    <property type="match status" value="1"/>
</dbReference>
<comment type="similarity">
    <text evidence="1">Belongs to the ArsC family.</text>
</comment>
<dbReference type="Gene3D" id="3.40.30.10">
    <property type="entry name" value="Glutaredoxin"/>
    <property type="match status" value="1"/>
</dbReference>
<dbReference type="PANTHER" id="PTHR30041:SF7">
    <property type="entry name" value="GLOBAL TRANSCRIPTIONAL REGULATOR SPX"/>
    <property type="match status" value="1"/>
</dbReference>